<feature type="region of interest" description="Disordered" evidence="1">
    <location>
        <begin position="215"/>
        <end position="289"/>
    </location>
</feature>
<evidence type="ECO:0000313" key="3">
    <source>
        <dbReference type="EMBL" id="AQL04092.1"/>
    </source>
</evidence>
<proteinExistence type="evidence at transcript level"/>
<feature type="compositionally biased region" description="Basic and acidic residues" evidence="1">
    <location>
        <begin position="274"/>
        <end position="289"/>
    </location>
</feature>
<feature type="compositionally biased region" description="Gly residues" evidence="1">
    <location>
        <begin position="263"/>
        <end position="273"/>
    </location>
</feature>
<dbReference type="EMBL" id="BT069849">
    <property type="protein sequence ID" value="ACN36746.1"/>
    <property type="molecule type" value="mRNA"/>
</dbReference>
<reference evidence="2" key="2">
    <citation type="submission" date="2012-06" db="EMBL/GenBank/DDBJ databases">
        <authorList>
            <person name="Yu Y."/>
            <person name="Currie J."/>
            <person name="Lomeli R."/>
            <person name="Angelova A."/>
            <person name="Collura K."/>
            <person name="Wissotski M."/>
            <person name="Campos D."/>
            <person name="Kudrna D."/>
            <person name="Golser W."/>
            <person name="Ashely E."/>
            <person name="Descour A."/>
            <person name="Fernandes J."/>
            <person name="Soderlund C."/>
            <person name="Walbot V."/>
        </authorList>
    </citation>
    <scope>NUCLEOTIDE SEQUENCE</scope>
    <source>
        <strain evidence="2">B73</strain>
    </source>
</reference>
<name>C0PNI0_MAIZE</name>
<feature type="compositionally biased region" description="Low complexity" evidence="1">
    <location>
        <begin position="239"/>
        <end position="248"/>
    </location>
</feature>
<dbReference type="InParanoid" id="C0PNI0"/>
<feature type="compositionally biased region" description="Basic and acidic residues" evidence="1">
    <location>
        <begin position="1"/>
        <end position="18"/>
    </location>
</feature>
<dbReference type="EMBL" id="CM000785">
    <property type="protein sequence ID" value="AQL04092.1"/>
    <property type="molecule type" value="Genomic_DNA"/>
</dbReference>
<accession>C0PNI0</accession>
<feature type="compositionally biased region" description="Basic and acidic residues" evidence="1">
    <location>
        <begin position="48"/>
        <end position="71"/>
    </location>
</feature>
<feature type="compositionally biased region" description="Low complexity" evidence="1">
    <location>
        <begin position="22"/>
        <end position="32"/>
    </location>
</feature>
<organism evidence="2">
    <name type="scientific">Zea mays</name>
    <name type="common">Maize</name>
    <dbReference type="NCBI Taxonomy" id="4577"/>
    <lineage>
        <taxon>Eukaryota</taxon>
        <taxon>Viridiplantae</taxon>
        <taxon>Streptophyta</taxon>
        <taxon>Embryophyta</taxon>
        <taxon>Tracheophyta</taxon>
        <taxon>Spermatophyta</taxon>
        <taxon>Magnoliopsida</taxon>
        <taxon>Liliopsida</taxon>
        <taxon>Poales</taxon>
        <taxon>Poaceae</taxon>
        <taxon>PACMAD clade</taxon>
        <taxon>Panicoideae</taxon>
        <taxon>Andropogonodae</taxon>
        <taxon>Andropogoneae</taxon>
        <taxon>Tripsacinae</taxon>
        <taxon>Zea</taxon>
    </lineage>
</organism>
<dbReference type="AlphaFoldDB" id="C0PNI0"/>
<feature type="region of interest" description="Disordered" evidence="1">
    <location>
        <begin position="156"/>
        <end position="182"/>
    </location>
</feature>
<evidence type="ECO:0000313" key="2">
    <source>
        <dbReference type="EMBL" id="ACN36746.1"/>
    </source>
</evidence>
<gene>
    <name evidence="3" type="ORF">ZEAMMB73_Zm00001d046343</name>
</gene>
<reference evidence="3" key="3">
    <citation type="submission" date="2015-12" db="EMBL/GenBank/DDBJ databases">
        <title>Update maize B73 reference genome by single molecule sequencing technologies.</title>
        <authorList>
            <consortium name="Maize Genome Sequencing Project"/>
            <person name="Ware D."/>
        </authorList>
    </citation>
    <scope>NUCLEOTIDE SEQUENCE</scope>
    <source>
        <tissue evidence="3">Seedling</tissue>
    </source>
</reference>
<sequence length="289" mass="31829">MEPPREGQGRNTTTRREGGLGTAAKAGQTAGARFGEGGARSGAMGRARCAEVRRAKAGRDGRRGKLREVCQGERGGSGWAGTNREEDAPGSCARGKQRGRKMGTRPWKQGVARRAESRTRKQSARRGDGQGGDRIRASKEQRLDWSREMRARRELRRRRLPVNSMTGRMRRPRAYAGRETCHGDELETDRAWTVNREQRGRSRAGSRRAMELRGWGRGVARAGRREEEEGLGARRARRAQGAACAGSRSAVRAPELCGPPSREGGGGQAGRGSRGAEEDKEREMQWKNL</sequence>
<feature type="compositionally biased region" description="Basic and acidic residues" evidence="1">
    <location>
        <begin position="113"/>
        <end position="144"/>
    </location>
</feature>
<dbReference type="KEGG" id="zma:100384339"/>
<dbReference type="OMA" id="RCYGQRG"/>
<feature type="region of interest" description="Disordered" evidence="1">
    <location>
        <begin position="1"/>
        <end position="144"/>
    </location>
</feature>
<protein>
    <submittedName>
        <fullName evidence="2">Uncharacterized protein</fullName>
    </submittedName>
</protein>
<reference evidence="2" key="1">
    <citation type="journal article" date="2009" name="PLoS Genet.">
        <title>Sequencing, mapping, and analysis of 27,455 maize full-length cDNAs.</title>
        <authorList>
            <person name="Soderlund C."/>
            <person name="Descour A."/>
            <person name="Kudrna D."/>
            <person name="Bomhoff M."/>
            <person name="Boyd L."/>
            <person name="Currie J."/>
            <person name="Angelova A."/>
            <person name="Collura K."/>
            <person name="Wissotski M."/>
            <person name="Ashley E."/>
            <person name="Morrow D."/>
            <person name="Fernandes J."/>
            <person name="Walbot V."/>
            <person name="Yu Y."/>
        </authorList>
    </citation>
    <scope>NUCLEOTIDE SEQUENCE</scope>
    <source>
        <strain evidence="2">B73</strain>
    </source>
</reference>
<evidence type="ECO:0000256" key="1">
    <source>
        <dbReference type="SAM" id="MobiDB-lite"/>
    </source>
</evidence>
<dbReference type="PaxDb" id="4577-GRMZM5G892774_P01"/>